<dbReference type="InterPro" id="IPR003604">
    <property type="entry name" value="Matrin/U1-like-C_Znf_C2H2"/>
</dbReference>
<dbReference type="Gene3D" id="3.30.160.60">
    <property type="entry name" value="Classic Zinc Finger"/>
    <property type="match status" value="1"/>
</dbReference>
<feature type="compositionally biased region" description="Basic residues" evidence="4">
    <location>
        <begin position="411"/>
        <end position="420"/>
    </location>
</feature>
<evidence type="ECO:0000256" key="4">
    <source>
        <dbReference type="SAM" id="MobiDB-lite"/>
    </source>
</evidence>
<dbReference type="InterPro" id="IPR036869">
    <property type="entry name" value="J_dom_sf"/>
</dbReference>
<dbReference type="GO" id="GO:0008270">
    <property type="term" value="F:zinc ion binding"/>
    <property type="evidence" value="ECO:0007669"/>
    <property type="project" value="UniProtKB-KW"/>
</dbReference>
<evidence type="ECO:0000313" key="6">
    <source>
        <dbReference type="Proteomes" id="UP000504635"/>
    </source>
</evidence>
<keyword evidence="1" id="KW-0479">Metal-binding</keyword>
<dbReference type="PRINTS" id="PR00625">
    <property type="entry name" value="JDOMAIN"/>
</dbReference>
<dbReference type="InterPro" id="IPR054076">
    <property type="entry name" value="ZUO1-like_ZHD"/>
</dbReference>
<dbReference type="SUPFAM" id="SSF57667">
    <property type="entry name" value="beta-beta-alpha zinc fingers"/>
    <property type="match status" value="1"/>
</dbReference>
<dbReference type="PANTHER" id="PTHR44029">
    <property type="entry name" value="DNAJ HOMOLOG SUBFAMILY C MEMBER 21"/>
    <property type="match status" value="1"/>
</dbReference>
<dbReference type="InterPro" id="IPR036236">
    <property type="entry name" value="Znf_C2H2_sf"/>
</dbReference>
<dbReference type="Proteomes" id="UP000504635">
    <property type="component" value="Unplaced"/>
</dbReference>
<dbReference type="SUPFAM" id="SSF46565">
    <property type="entry name" value="Chaperone J-domain"/>
    <property type="match status" value="1"/>
</dbReference>
<dbReference type="Pfam" id="PF12171">
    <property type="entry name" value="zf-C2H2_jaz"/>
    <property type="match status" value="1"/>
</dbReference>
<feature type="region of interest" description="Disordered" evidence="4">
    <location>
        <begin position="232"/>
        <end position="256"/>
    </location>
</feature>
<evidence type="ECO:0000256" key="3">
    <source>
        <dbReference type="ARBA" id="ARBA00022833"/>
    </source>
</evidence>
<reference evidence="7" key="1">
    <citation type="submission" date="2025-08" db="UniProtKB">
        <authorList>
            <consortium name="RefSeq"/>
        </authorList>
    </citation>
    <scope>IDENTIFICATION</scope>
    <source>
        <tissue evidence="7">Gonads</tissue>
    </source>
</reference>
<keyword evidence="2" id="KW-0863">Zinc-finger</keyword>
<dbReference type="PANTHER" id="PTHR44029:SF1">
    <property type="entry name" value="DNAJ HOMOLOG SUBFAMILY C MEMBER 21"/>
    <property type="match status" value="1"/>
</dbReference>
<dbReference type="GO" id="GO:0003676">
    <property type="term" value="F:nucleic acid binding"/>
    <property type="evidence" value="ECO:0007669"/>
    <property type="project" value="InterPro"/>
</dbReference>
<dbReference type="AlphaFoldDB" id="A0A6J2X2G2"/>
<keyword evidence="3" id="KW-0862">Zinc</keyword>
<dbReference type="InterPro" id="IPR018253">
    <property type="entry name" value="DnaJ_domain_CS"/>
</dbReference>
<protein>
    <submittedName>
        <fullName evidence="7">DnaJ homolog subfamily C member 21</fullName>
    </submittedName>
</protein>
<evidence type="ECO:0000259" key="5">
    <source>
        <dbReference type="PROSITE" id="PS50076"/>
    </source>
</evidence>
<dbReference type="PROSITE" id="PS50076">
    <property type="entry name" value="DNAJ_2"/>
    <property type="match status" value="1"/>
</dbReference>
<gene>
    <name evidence="7" type="primary">LOC115874153</name>
</gene>
<keyword evidence="6" id="KW-1185">Reference proteome</keyword>
<dbReference type="InterPro" id="IPR013087">
    <property type="entry name" value="Znf_C2H2_type"/>
</dbReference>
<dbReference type="GO" id="GO:0005737">
    <property type="term" value="C:cytoplasm"/>
    <property type="evidence" value="ECO:0007669"/>
    <property type="project" value="TreeGrafter"/>
</dbReference>
<dbReference type="SMART" id="SM00355">
    <property type="entry name" value="ZnF_C2H2"/>
    <property type="match status" value="2"/>
</dbReference>
<dbReference type="OrthoDB" id="552049at2759"/>
<dbReference type="PROSITE" id="PS00636">
    <property type="entry name" value="DNAJ_1"/>
    <property type="match status" value="1"/>
</dbReference>
<dbReference type="SMART" id="SM00451">
    <property type="entry name" value="ZnF_U1"/>
    <property type="match status" value="1"/>
</dbReference>
<dbReference type="Pfam" id="PF21884">
    <property type="entry name" value="ZUO1-like_ZHD"/>
    <property type="match status" value="1"/>
</dbReference>
<dbReference type="KEGG" id="soy:115874153"/>
<evidence type="ECO:0000313" key="7">
    <source>
        <dbReference type="RefSeq" id="XP_030745114.1"/>
    </source>
</evidence>
<accession>A0A6J2X2G2</accession>
<proteinExistence type="predicted"/>
<dbReference type="CDD" id="cd06257">
    <property type="entry name" value="DnaJ"/>
    <property type="match status" value="1"/>
</dbReference>
<dbReference type="GeneID" id="115874153"/>
<sequence length="540" mass="63586">MKCHYEILQISKEADDSEIKNAYRKLALKWHPDKNLEQPVIAKEQFQLVQQAYEVLGDKQERAWYDAHRDQILRGISSEFQDKSLDVFQYFTTTCFKGYNEEKNGFFAVYRQVFEQIAKEDIEFMDDKEDFVEIPGFGKSDSDYETVVKPFYDFWMSYSTKKSYSWLDPYDIREGKGDRRLLKVIEKENKKVRQKARKDRNEEIRSLVSFVRKRDKRVQAYKKEMEDKAIENRKKQEKISKQRRIERKQQQANEKQADWMKFENVQSQLEEMEKHLAEQFGEDISNSEEEIEDVTNLYCVACNKVFKTAKAFENHESSKKHRENVERLKQTMLEDDIESNLTGNVDEYQDIIQSDEDLEDIIDEKDSESDEDSVEQKDCINEIGHTKQKQYNEYSSTENLASNSKNDNSKKKQKQNKKSRTVLTNVQDSDEDLDVLKVSDDDFDFGMSKSQKKKNIKKTNLNKIKPTKDMLTETQSGDVEVKITVPKKLGKKNRKKDVATGLSEIDTNHCCVTCRGNFPSKNKLFDHLKKTRHGVYIPPN</sequence>
<dbReference type="Gene3D" id="1.10.287.110">
    <property type="entry name" value="DnaJ domain"/>
    <property type="match status" value="1"/>
</dbReference>
<dbReference type="InterPro" id="IPR022755">
    <property type="entry name" value="Znf_C2H2_jaz"/>
</dbReference>
<dbReference type="RefSeq" id="XP_030745114.1">
    <property type="nucleotide sequence ID" value="XM_030889254.1"/>
</dbReference>
<dbReference type="InParanoid" id="A0A6J2X2G2"/>
<evidence type="ECO:0000256" key="1">
    <source>
        <dbReference type="ARBA" id="ARBA00022723"/>
    </source>
</evidence>
<evidence type="ECO:0000256" key="2">
    <source>
        <dbReference type="ARBA" id="ARBA00022771"/>
    </source>
</evidence>
<name>A0A6J2X2G2_SITOR</name>
<feature type="region of interest" description="Disordered" evidence="4">
    <location>
        <begin position="393"/>
        <end position="422"/>
    </location>
</feature>
<organism evidence="6 7">
    <name type="scientific">Sitophilus oryzae</name>
    <name type="common">Rice weevil</name>
    <name type="synonym">Curculio oryzae</name>
    <dbReference type="NCBI Taxonomy" id="7048"/>
    <lineage>
        <taxon>Eukaryota</taxon>
        <taxon>Metazoa</taxon>
        <taxon>Ecdysozoa</taxon>
        <taxon>Arthropoda</taxon>
        <taxon>Hexapoda</taxon>
        <taxon>Insecta</taxon>
        <taxon>Pterygota</taxon>
        <taxon>Neoptera</taxon>
        <taxon>Endopterygota</taxon>
        <taxon>Coleoptera</taxon>
        <taxon>Polyphaga</taxon>
        <taxon>Cucujiformia</taxon>
        <taxon>Curculionidae</taxon>
        <taxon>Dryophthorinae</taxon>
        <taxon>Sitophilus</taxon>
    </lineage>
</organism>
<dbReference type="FunCoup" id="A0A6J2X2G2">
    <property type="interactions" value="1488"/>
</dbReference>
<dbReference type="InterPro" id="IPR051964">
    <property type="entry name" value="Chaperone_stress_response"/>
</dbReference>
<dbReference type="Pfam" id="PF00226">
    <property type="entry name" value="DnaJ"/>
    <property type="match status" value="1"/>
</dbReference>
<dbReference type="SMART" id="SM00271">
    <property type="entry name" value="DnaJ"/>
    <property type="match status" value="1"/>
</dbReference>
<dbReference type="PROSITE" id="PS00028">
    <property type="entry name" value="ZINC_FINGER_C2H2_1"/>
    <property type="match status" value="2"/>
</dbReference>
<dbReference type="InterPro" id="IPR001623">
    <property type="entry name" value="DnaJ_domain"/>
</dbReference>
<feature type="domain" description="J" evidence="5">
    <location>
        <begin position="3"/>
        <end position="69"/>
    </location>
</feature>